<evidence type="ECO:0000256" key="7">
    <source>
        <dbReference type="HAMAP-Rule" id="MF_00564"/>
    </source>
</evidence>
<evidence type="ECO:0000256" key="2">
    <source>
        <dbReference type="ARBA" id="ARBA00022552"/>
    </source>
</evidence>
<feature type="binding site" evidence="7">
    <location>
        <position position="86"/>
    </location>
    <ligand>
        <name>phosphate</name>
        <dbReference type="ChEBI" id="CHEBI:43474"/>
        <note>substrate</note>
    </ligand>
</feature>
<keyword evidence="7" id="KW-0808">Transferase</keyword>
<dbReference type="GO" id="GO:0000175">
    <property type="term" value="F:3'-5'-RNA exonuclease activity"/>
    <property type="evidence" value="ECO:0007669"/>
    <property type="project" value="UniProtKB-UniRule"/>
</dbReference>
<protein>
    <recommendedName>
        <fullName evidence="7">Ribonuclease PH</fullName>
        <shortName evidence="7">RNase PH</shortName>
        <ecNumber evidence="7">2.7.7.56</ecNumber>
    </recommendedName>
    <alternativeName>
        <fullName evidence="7">tRNA nucleotidyltransferase</fullName>
    </alternativeName>
</protein>
<dbReference type="FunFam" id="3.30.230.70:FF:000003">
    <property type="entry name" value="Ribonuclease PH"/>
    <property type="match status" value="1"/>
</dbReference>
<dbReference type="AlphaFoldDB" id="A0A8J3EUM9"/>
<accession>A0A8J3EUM9</accession>
<dbReference type="GO" id="GO:0008033">
    <property type="term" value="P:tRNA processing"/>
    <property type="evidence" value="ECO:0007669"/>
    <property type="project" value="UniProtKB-UniRule"/>
</dbReference>
<keyword evidence="5 7" id="KW-0548">Nucleotidyltransferase</keyword>
<name>A0A8J3EUM9_9ACTN</name>
<dbReference type="InterPro" id="IPR020568">
    <property type="entry name" value="Ribosomal_Su5_D2-typ_SF"/>
</dbReference>
<dbReference type="InterPro" id="IPR001247">
    <property type="entry name" value="ExoRNase_PH_dom1"/>
</dbReference>
<dbReference type="GO" id="GO:0000049">
    <property type="term" value="F:tRNA binding"/>
    <property type="evidence" value="ECO:0007669"/>
    <property type="project" value="UniProtKB-UniRule"/>
</dbReference>
<gene>
    <name evidence="7 10" type="primary">rph</name>
    <name evidence="10" type="ORF">GCM10011354_27030</name>
</gene>
<evidence type="ECO:0000259" key="9">
    <source>
        <dbReference type="Pfam" id="PF03725"/>
    </source>
</evidence>
<evidence type="ECO:0000256" key="4">
    <source>
        <dbReference type="ARBA" id="ARBA00022694"/>
    </source>
</evidence>
<dbReference type="Pfam" id="PF03725">
    <property type="entry name" value="RNase_PH_C"/>
    <property type="match status" value="1"/>
</dbReference>
<dbReference type="InterPro" id="IPR050080">
    <property type="entry name" value="RNase_PH"/>
</dbReference>
<dbReference type="InterPro" id="IPR027408">
    <property type="entry name" value="PNPase/RNase_PH_dom_sf"/>
</dbReference>
<evidence type="ECO:0000259" key="8">
    <source>
        <dbReference type="Pfam" id="PF01138"/>
    </source>
</evidence>
<evidence type="ECO:0000256" key="3">
    <source>
        <dbReference type="ARBA" id="ARBA00022555"/>
    </source>
</evidence>
<proteinExistence type="inferred from homology"/>
<dbReference type="Pfam" id="PF01138">
    <property type="entry name" value="RNase_PH"/>
    <property type="match status" value="1"/>
</dbReference>
<keyword evidence="4 7" id="KW-0819">tRNA processing</keyword>
<dbReference type="InterPro" id="IPR002381">
    <property type="entry name" value="RNase_PH_bac-type"/>
</dbReference>
<feature type="binding site" evidence="7">
    <location>
        <begin position="124"/>
        <end position="126"/>
    </location>
    <ligand>
        <name>phosphate</name>
        <dbReference type="ChEBI" id="CHEBI:43474"/>
        <note>substrate</note>
    </ligand>
</feature>
<comment type="caution">
    <text evidence="10">The sequence shown here is derived from an EMBL/GenBank/DDBJ whole genome shotgun (WGS) entry which is preliminary data.</text>
</comment>
<dbReference type="OrthoDB" id="9802265at2"/>
<dbReference type="SUPFAM" id="SSF55666">
    <property type="entry name" value="Ribonuclease PH domain 2-like"/>
    <property type="match status" value="1"/>
</dbReference>
<comment type="function">
    <text evidence="7">Phosphorolytic 3'-5' exoribonuclease that plays an important role in tRNA 3'-end maturation. Removes nucleotide residues following the 3'-CCA terminus of tRNAs; can also add nucleotides to the ends of RNA molecules by using nucleoside diphosphates as substrates, but this may not be physiologically important. Probably plays a role in initiation of 16S rRNA degradation (leading to ribosome degradation) during starvation.</text>
</comment>
<dbReference type="InterPro" id="IPR036345">
    <property type="entry name" value="ExoRNase_PH_dom2_sf"/>
</dbReference>
<evidence type="ECO:0000256" key="1">
    <source>
        <dbReference type="ARBA" id="ARBA00006678"/>
    </source>
</evidence>
<keyword evidence="2 7" id="KW-0698">rRNA processing</keyword>
<evidence type="ECO:0000256" key="5">
    <source>
        <dbReference type="ARBA" id="ARBA00022695"/>
    </source>
</evidence>
<dbReference type="Proteomes" id="UP000650511">
    <property type="component" value="Unassembled WGS sequence"/>
</dbReference>
<sequence>MSAATRPDGRAADQLRPVDLRVGVQRNPAGSAAIEIGGTSVLCAASVEDGAPRFRERRGWVTAEYAMLPGATTDRSRRERTGPGGRSKEIERLIGRSLRSVVALDRLPDVTVTVDCDVLEADGGTRTAAITGGWVALAQALRARGWERHLAGQVAAVSVGIVDGQPVLDLPYVEDVRAEVDMNVVATADGRLVEVQGTAEGAPFDRAQLDRMLDLALAGCEQLFARQLAALEGGAA</sequence>
<organism evidence="10 11">
    <name type="scientific">Egicoccus halophilus</name>
    <dbReference type="NCBI Taxonomy" id="1670830"/>
    <lineage>
        <taxon>Bacteria</taxon>
        <taxon>Bacillati</taxon>
        <taxon>Actinomycetota</taxon>
        <taxon>Nitriliruptoria</taxon>
        <taxon>Egicoccales</taxon>
        <taxon>Egicoccaceae</taxon>
        <taxon>Egicoccus</taxon>
    </lineage>
</organism>
<evidence type="ECO:0000313" key="10">
    <source>
        <dbReference type="EMBL" id="GGI08028.1"/>
    </source>
</evidence>
<evidence type="ECO:0000256" key="6">
    <source>
        <dbReference type="ARBA" id="ARBA00022884"/>
    </source>
</evidence>
<dbReference type="GO" id="GO:0009022">
    <property type="term" value="F:tRNA nucleotidyltransferase activity"/>
    <property type="evidence" value="ECO:0007669"/>
    <property type="project" value="UniProtKB-UniRule"/>
</dbReference>
<dbReference type="Gene3D" id="3.30.230.70">
    <property type="entry name" value="GHMP Kinase, N-terminal domain"/>
    <property type="match status" value="1"/>
</dbReference>
<comment type="similarity">
    <text evidence="1 7">Belongs to the RNase PH family.</text>
</comment>
<evidence type="ECO:0000313" key="11">
    <source>
        <dbReference type="Proteomes" id="UP000650511"/>
    </source>
</evidence>
<keyword evidence="11" id="KW-1185">Reference proteome</keyword>
<dbReference type="EC" id="2.7.7.56" evidence="7"/>
<feature type="domain" description="Exoribonuclease phosphorolytic" evidence="8">
    <location>
        <begin position="14"/>
        <end position="140"/>
    </location>
</feature>
<comment type="catalytic activity">
    <reaction evidence="7">
        <text>tRNA(n+1) + phosphate = tRNA(n) + a ribonucleoside 5'-diphosphate</text>
        <dbReference type="Rhea" id="RHEA:10628"/>
        <dbReference type="Rhea" id="RHEA-COMP:17343"/>
        <dbReference type="Rhea" id="RHEA-COMP:17344"/>
        <dbReference type="ChEBI" id="CHEBI:43474"/>
        <dbReference type="ChEBI" id="CHEBI:57930"/>
        <dbReference type="ChEBI" id="CHEBI:173114"/>
        <dbReference type="EC" id="2.7.7.56"/>
    </reaction>
</comment>
<comment type="subunit">
    <text evidence="7">Homohexameric ring arranged as a trimer of dimers.</text>
</comment>
<dbReference type="NCBIfam" id="TIGR01966">
    <property type="entry name" value="RNasePH"/>
    <property type="match status" value="1"/>
</dbReference>
<dbReference type="RefSeq" id="WP_130648979.1">
    <property type="nucleotide sequence ID" value="NZ_BMHA01000010.1"/>
</dbReference>
<reference evidence="10" key="2">
    <citation type="submission" date="2020-09" db="EMBL/GenBank/DDBJ databases">
        <authorList>
            <person name="Sun Q."/>
            <person name="Zhou Y."/>
        </authorList>
    </citation>
    <scope>NUCLEOTIDE SEQUENCE</scope>
    <source>
        <strain evidence="10">CGMCC 1.14988</strain>
    </source>
</reference>
<dbReference type="PANTHER" id="PTHR11953">
    <property type="entry name" value="EXOSOME COMPLEX COMPONENT"/>
    <property type="match status" value="1"/>
</dbReference>
<keyword evidence="6" id="KW-0694">RNA-binding</keyword>
<dbReference type="SUPFAM" id="SSF54211">
    <property type="entry name" value="Ribosomal protein S5 domain 2-like"/>
    <property type="match status" value="1"/>
</dbReference>
<dbReference type="EMBL" id="BMHA01000010">
    <property type="protein sequence ID" value="GGI08028.1"/>
    <property type="molecule type" value="Genomic_DNA"/>
</dbReference>
<dbReference type="InterPro" id="IPR015847">
    <property type="entry name" value="ExoRNase_PH_dom2"/>
</dbReference>
<feature type="domain" description="Exoribonuclease phosphorolytic" evidence="9">
    <location>
        <begin position="153"/>
        <end position="218"/>
    </location>
</feature>
<dbReference type="GO" id="GO:0031125">
    <property type="term" value="P:rRNA 3'-end processing"/>
    <property type="evidence" value="ECO:0007669"/>
    <property type="project" value="UniProtKB-ARBA"/>
</dbReference>
<dbReference type="GO" id="GO:0016075">
    <property type="term" value="P:rRNA catabolic process"/>
    <property type="evidence" value="ECO:0007669"/>
    <property type="project" value="UniProtKB-UniRule"/>
</dbReference>
<dbReference type="PANTHER" id="PTHR11953:SF0">
    <property type="entry name" value="EXOSOME COMPLEX COMPONENT RRP41"/>
    <property type="match status" value="1"/>
</dbReference>
<reference evidence="10" key="1">
    <citation type="journal article" date="2014" name="Int. J. Syst. Evol. Microbiol.">
        <title>Complete genome sequence of Corynebacterium casei LMG S-19264T (=DSM 44701T), isolated from a smear-ripened cheese.</title>
        <authorList>
            <consortium name="US DOE Joint Genome Institute (JGI-PGF)"/>
            <person name="Walter F."/>
            <person name="Albersmeier A."/>
            <person name="Kalinowski J."/>
            <person name="Ruckert C."/>
        </authorList>
    </citation>
    <scope>NUCLEOTIDE SEQUENCE</scope>
    <source>
        <strain evidence="10">CGMCC 1.14988</strain>
    </source>
</reference>
<keyword evidence="3 7" id="KW-0820">tRNA-binding</keyword>
<dbReference type="HAMAP" id="MF_00564">
    <property type="entry name" value="RNase_PH"/>
    <property type="match status" value="1"/>
</dbReference>